<feature type="domain" description="Tryptophan synthase beta chain-like PALP" evidence="9">
    <location>
        <begin position="21"/>
        <end position="311"/>
    </location>
</feature>
<dbReference type="GO" id="GO:0030170">
    <property type="term" value="F:pyridoxal phosphate binding"/>
    <property type="evidence" value="ECO:0007669"/>
    <property type="project" value="InterPro"/>
</dbReference>
<protein>
    <submittedName>
        <fullName evidence="10">Threonine dehydratase</fullName>
        <ecNumber evidence="10">4.3.1.19</ecNumber>
    </submittedName>
</protein>
<evidence type="ECO:0000256" key="8">
    <source>
        <dbReference type="ARBA" id="ARBA00023239"/>
    </source>
</evidence>
<evidence type="ECO:0000256" key="4">
    <source>
        <dbReference type="ARBA" id="ARBA00001946"/>
    </source>
</evidence>
<dbReference type="GO" id="GO:0030378">
    <property type="term" value="F:serine racemase activity"/>
    <property type="evidence" value="ECO:0007669"/>
    <property type="project" value="TreeGrafter"/>
</dbReference>
<name>A0AAE4AV21_9HYPH</name>
<dbReference type="GO" id="GO:0018114">
    <property type="term" value="F:threonine racemase activity"/>
    <property type="evidence" value="ECO:0007669"/>
    <property type="project" value="TreeGrafter"/>
</dbReference>
<dbReference type="Pfam" id="PF00291">
    <property type="entry name" value="PALP"/>
    <property type="match status" value="1"/>
</dbReference>
<accession>A0AAE4AV21</accession>
<dbReference type="PANTHER" id="PTHR43050:SF1">
    <property type="entry name" value="SERINE RACEMASE"/>
    <property type="match status" value="1"/>
</dbReference>
<proteinExistence type="inferred from homology"/>
<dbReference type="Gene3D" id="3.40.50.1100">
    <property type="match status" value="2"/>
</dbReference>
<dbReference type="InterPro" id="IPR001926">
    <property type="entry name" value="TrpB-like_PALP"/>
</dbReference>
<dbReference type="GO" id="GO:0000287">
    <property type="term" value="F:magnesium ion binding"/>
    <property type="evidence" value="ECO:0007669"/>
    <property type="project" value="TreeGrafter"/>
</dbReference>
<keyword evidence="11" id="KW-1185">Reference proteome</keyword>
<evidence type="ECO:0000313" key="10">
    <source>
        <dbReference type="EMBL" id="MDQ0317787.1"/>
    </source>
</evidence>
<comment type="cofactor">
    <cofactor evidence="4">
        <name>Mg(2+)</name>
        <dbReference type="ChEBI" id="CHEBI:18420"/>
    </cofactor>
</comment>
<comment type="cofactor">
    <cofactor evidence="1">
        <name>Ca(2+)</name>
        <dbReference type="ChEBI" id="CHEBI:29108"/>
    </cofactor>
</comment>
<dbReference type="GO" id="GO:0004794">
    <property type="term" value="F:threonine deaminase activity"/>
    <property type="evidence" value="ECO:0007669"/>
    <property type="project" value="UniProtKB-EC"/>
</dbReference>
<gene>
    <name evidence="10" type="ORF">J2S73_004274</name>
</gene>
<reference evidence="10" key="1">
    <citation type="submission" date="2023-07" db="EMBL/GenBank/DDBJ databases">
        <title>Genomic Encyclopedia of Type Strains, Phase IV (KMG-IV): sequencing the most valuable type-strain genomes for metagenomic binning, comparative biology and taxonomic classification.</title>
        <authorList>
            <person name="Goeker M."/>
        </authorList>
    </citation>
    <scope>NUCLEOTIDE SEQUENCE</scope>
    <source>
        <strain evidence="10">DSM 21202</strain>
    </source>
</reference>
<dbReference type="CDD" id="cd01562">
    <property type="entry name" value="Thr-dehyd"/>
    <property type="match status" value="1"/>
</dbReference>
<dbReference type="GO" id="GO:0005524">
    <property type="term" value="F:ATP binding"/>
    <property type="evidence" value="ECO:0007669"/>
    <property type="project" value="TreeGrafter"/>
</dbReference>
<dbReference type="InterPro" id="IPR036052">
    <property type="entry name" value="TrpB-like_PALP_sf"/>
</dbReference>
<keyword evidence="6" id="KW-0460">Magnesium</keyword>
<comment type="caution">
    <text evidence="10">The sequence shown here is derived from an EMBL/GenBank/DDBJ whole genome shotgun (WGS) entry which is preliminary data.</text>
</comment>
<organism evidence="10 11">
    <name type="scientific">Amorphus orientalis</name>
    <dbReference type="NCBI Taxonomy" id="649198"/>
    <lineage>
        <taxon>Bacteria</taxon>
        <taxon>Pseudomonadati</taxon>
        <taxon>Pseudomonadota</taxon>
        <taxon>Alphaproteobacteria</taxon>
        <taxon>Hyphomicrobiales</taxon>
        <taxon>Amorphaceae</taxon>
        <taxon>Amorphus</taxon>
    </lineage>
</organism>
<dbReference type="EC" id="4.3.1.19" evidence="10"/>
<evidence type="ECO:0000256" key="5">
    <source>
        <dbReference type="ARBA" id="ARBA00010869"/>
    </source>
</evidence>
<comment type="cofactor">
    <cofactor evidence="2">
        <name>pyridoxal 5'-phosphate</name>
        <dbReference type="ChEBI" id="CHEBI:597326"/>
    </cofactor>
</comment>
<sequence length="326" mass="33882">MSSRPDLDDIRRAADGLRGQAIRTPLLENDWLNQHTGGRVLIKPEALQRTGSFKFRGAYTKISRLTPSEREKGVVAYSSGNHAQGVAYAARIFGIPATIVMPSNAPRAKIDGTKRYGGRVVLYDRATEDRAAIAAAIVEETGATLVRPFDDPDIIAGQGTVGLEIMEDAATLGLSIDLVIVPAGGGGLTAGTATAVKALSPATEIWSAEPADFDDTARSLAAGERLGNAPGGHSICDALLSPMPGEITFEINRRLLAGGLTASDEEAEEAMRVAFDHLKVVLEPGGAIALAAVLAGRIELAGRTCVIVASGGNTDLQHPGRASAAA</sequence>
<dbReference type="EMBL" id="JAUSUL010000009">
    <property type="protein sequence ID" value="MDQ0317787.1"/>
    <property type="molecule type" value="Genomic_DNA"/>
</dbReference>
<evidence type="ECO:0000259" key="9">
    <source>
        <dbReference type="Pfam" id="PF00291"/>
    </source>
</evidence>
<dbReference type="RefSeq" id="WP_306887713.1">
    <property type="nucleotide sequence ID" value="NZ_JAUSUL010000009.1"/>
</dbReference>
<dbReference type="Proteomes" id="UP001229244">
    <property type="component" value="Unassembled WGS sequence"/>
</dbReference>
<evidence type="ECO:0000256" key="1">
    <source>
        <dbReference type="ARBA" id="ARBA00001913"/>
    </source>
</evidence>
<evidence type="ECO:0000256" key="3">
    <source>
        <dbReference type="ARBA" id="ARBA00001936"/>
    </source>
</evidence>
<keyword evidence="8 10" id="KW-0456">Lyase</keyword>
<evidence type="ECO:0000256" key="2">
    <source>
        <dbReference type="ARBA" id="ARBA00001933"/>
    </source>
</evidence>
<evidence type="ECO:0000313" key="11">
    <source>
        <dbReference type="Proteomes" id="UP001229244"/>
    </source>
</evidence>
<dbReference type="PROSITE" id="PS00165">
    <property type="entry name" value="DEHYDRATASE_SER_THR"/>
    <property type="match status" value="1"/>
</dbReference>
<evidence type="ECO:0000256" key="6">
    <source>
        <dbReference type="ARBA" id="ARBA00022842"/>
    </source>
</evidence>
<comment type="similarity">
    <text evidence="5">Belongs to the serine/threonine dehydratase family.</text>
</comment>
<dbReference type="PANTHER" id="PTHR43050">
    <property type="entry name" value="SERINE / THREONINE RACEMASE FAMILY MEMBER"/>
    <property type="match status" value="1"/>
</dbReference>
<dbReference type="AlphaFoldDB" id="A0AAE4AV21"/>
<comment type="cofactor">
    <cofactor evidence="3">
        <name>Mn(2+)</name>
        <dbReference type="ChEBI" id="CHEBI:29035"/>
    </cofactor>
</comment>
<keyword evidence="7" id="KW-0663">Pyridoxal phosphate</keyword>
<dbReference type="GO" id="GO:0003941">
    <property type="term" value="F:L-serine ammonia-lyase activity"/>
    <property type="evidence" value="ECO:0007669"/>
    <property type="project" value="TreeGrafter"/>
</dbReference>
<dbReference type="FunFam" id="3.40.50.1100:FF:000005">
    <property type="entry name" value="Threonine dehydratase catabolic"/>
    <property type="match status" value="1"/>
</dbReference>
<evidence type="ECO:0000256" key="7">
    <source>
        <dbReference type="ARBA" id="ARBA00022898"/>
    </source>
</evidence>
<dbReference type="GO" id="GO:0070179">
    <property type="term" value="P:D-serine biosynthetic process"/>
    <property type="evidence" value="ECO:0007669"/>
    <property type="project" value="TreeGrafter"/>
</dbReference>
<dbReference type="InterPro" id="IPR000634">
    <property type="entry name" value="Ser/Thr_deHydtase_PyrdxlP-BS"/>
</dbReference>
<dbReference type="SUPFAM" id="SSF53686">
    <property type="entry name" value="Tryptophan synthase beta subunit-like PLP-dependent enzymes"/>
    <property type="match status" value="1"/>
</dbReference>